<accession>A0A131XS01</accession>
<feature type="signal peptide" evidence="1">
    <location>
        <begin position="1"/>
        <end position="16"/>
    </location>
</feature>
<reference evidence="2" key="1">
    <citation type="submission" date="2016-02" db="EMBL/GenBank/DDBJ databases">
        <title>RNAseq analyses of the midgut from blood- or serum-fed Ixodes ricinus ticks.</title>
        <authorList>
            <person name="Perner J."/>
            <person name="Provaznik J."/>
            <person name="Schrenkova J."/>
            <person name="Urbanova V."/>
            <person name="Ribeiro J.M."/>
            <person name="Kopacek P."/>
        </authorList>
    </citation>
    <scope>NUCLEOTIDE SEQUENCE</scope>
    <source>
        <tissue evidence="2">Gut</tissue>
    </source>
</reference>
<feature type="non-terminal residue" evidence="2">
    <location>
        <position position="1"/>
    </location>
</feature>
<proteinExistence type="evidence at transcript level"/>
<name>A0A131XS01_IXORI</name>
<dbReference type="EMBL" id="GEFM01006936">
    <property type="protein sequence ID" value="JAP68860.1"/>
    <property type="molecule type" value="mRNA"/>
</dbReference>
<protein>
    <submittedName>
        <fullName evidence="2">Putative secreted protein</fullName>
    </submittedName>
</protein>
<sequence>FLLVLLSLLLSSLLHAPIIFRMLLLTPRISTLCFCVQSLYRDPLSPAFKDWVRKVVGLPLLPQTLVLPCWHAHQKSRQPVTGASVWTAHWTTLASTLGASGFAHQP</sequence>
<dbReference type="AlphaFoldDB" id="A0A131XS01"/>
<evidence type="ECO:0000313" key="2">
    <source>
        <dbReference type="EMBL" id="JAP68860.1"/>
    </source>
</evidence>
<feature type="chain" id="PRO_5007284087" evidence="1">
    <location>
        <begin position="17"/>
        <end position="106"/>
    </location>
</feature>
<evidence type="ECO:0000256" key="1">
    <source>
        <dbReference type="SAM" id="SignalP"/>
    </source>
</evidence>
<organism evidence="2">
    <name type="scientific">Ixodes ricinus</name>
    <name type="common">Common tick</name>
    <name type="synonym">Acarus ricinus</name>
    <dbReference type="NCBI Taxonomy" id="34613"/>
    <lineage>
        <taxon>Eukaryota</taxon>
        <taxon>Metazoa</taxon>
        <taxon>Ecdysozoa</taxon>
        <taxon>Arthropoda</taxon>
        <taxon>Chelicerata</taxon>
        <taxon>Arachnida</taxon>
        <taxon>Acari</taxon>
        <taxon>Parasitiformes</taxon>
        <taxon>Ixodida</taxon>
        <taxon>Ixodoidea</taxon>
        <taxon>Ixodidae</taxon>
        <taxon>Ixodinae</taxon>
        <taxon>Ixodes</taxon>
    </lineage>
</organism>
<keyword evidence="1" id="KW-0732">Signal</keyword>